<dbReference type="RefSeq" id="WP_150628177.1">
    <property type="nucleotide sequence ID" value="NZ_CABVHO010000002.1"/>
</dbReference>
<organism evidence="2 3">
    <name type="scientific">Pseudomonas fluorescens</name>
    <dbReference type="NCBI Taxonomy" id="294"/>
    <lineage>
        <taxon>Bacteria</taxon>
        <taxon>Pseudomonadati</taxon>
        <taxon>Pseudomonadota</taxon>
        <taxon>Gammaproteobacteria</taxon>
        <taxon>Pseudomonadales</taxon>
        <taxon>Pseudomonadaceae</taxon>
        <taxon>Pseudomonas</taxon>
    </lineage>
</organism>
<protein>
    <recommendedName>
        <fullName evidence="4">BrnA antitoxin family protein</fullName>
    </recommendedName>
</protein>
<dbReference type="AlphaFoldDB" id="A0A5E6YGC7"/>
<accession>A0A5E6YGC7</accession>
<feature type="compositionally biased region" description="Basic and acidic residues" evidence="1">
    <location>
        <begin position="7"/>
        <end position="17"/>
    </location>
</feature>
<sequence length="103" mass="11646">MQASSKTDWERVKREAAADAPIAQDSQDSQALYDPNDPAAVDAFFEQATVRRRGERGPQKAPVKERVTLRLSPEVVDYFKAGGSGWQTRLDQALQQYVQEHQR</sequence>
<evidence type="ECO:0000313" key="2">
    <source>
        <dbReference type="EMBL" id="VVN51021.1"/>
    </source>
</evidence>
<dbReference type="InterPro" id="IPR025528">
    <property type="entry name" value="BrnA_antitoxin"/>
</dbReference>
<feature type="region of interest" description="Disordered" evidence="1">
    <location>
        <begin position="1"/>
        <end position="36"/>
    </location>
</feature>
<dbReference type="OrthoDB" id="9796641at2"/>
<name>A0A5E6YGC7_PSEFL</name>
<gene>
    <name evidence="2" type="ORF">PS685_00504</name>
</gene>
<evidence type="ECO:0000256" key="1">
    <source>
        <dbReference type="SAM" id="MobiDB-lite"/>
    </source>
</evidence>
<reference evidence="2 3" key="1">
    <citation type="submission" date="2019-09" db="EMBL/GenBank/DDBJ databases">
        <authorList>
            <person name="Chandra G."/>
            <person name="Truman W A."/>
        </authorList>
    </citation>
    <scope>NUCLEOTIDE SEQUENCE [LARGE SCALE GENOMIC DNA]</scope>
    <source>
        <strain evidence="2">PS685</strain>
    </source>
</reference>
<dbReference type="Pfam" id="PF14384">
    <property type="entry name" value="BrnA_antitoxin"/>
    <property type="match status" value="1"/>
</dbReference>
<evidence type="ECO:0008006" key="4">
    <source>
        <dbReference type="Google" id="ProtNLM"/>
    </source>
</evidence>
<proteinExistence type="predicted"/>
<dbReference type="Proteomes" id="UP000326437">
    <property type="component" value="Unassembled WGS sequence"/>
</dbReference>
<evidence type="ECO:0000313" key="3">
    <source>
        <dbReference type="Proteomes" id="UP000326437"/>
    </source>
</evidence>
<dbReference type="EMBL" id="CABVHO010000002">
    <property type="protein sequence ID" value="VVN51021.1"/>
    <property type="molecule type" value="Genomic_DNA"/>
</dbReference>